<dbReference type="EMBL" id="QXTE01000625">
    <property type="protein sequence ID" value="TFJ96617.1"/>
    <property type="molecule type" value="Genomic_DNA"/>
</dbReference>
<dbReference type="GO" id="GO:0031295">
    <property type="term" value="P:T cell costimulation"/>
    <property type="evidence" value="ECO:0007669"/>
    <property type="project" value="TreeGrafter"/>
</dbReference>
<keyword evidence="3 12" id="KW-0732">Signal</keyword>
<dbReference type="Gene3D" id="3.10.250.10">
    <property type="entry name" value="SRCR-like domain"/>
    <property type="match status" value="4"/>
</dbReference>
<keyword evidence="6 11" id="KW-0472">Membrane</keyword>
<evidence type="ECO:0000256" key="3">
    <source>
        <dbReference type="ARBA" id="ARBA00022729"/>
    </source>
</evidence>
<name>A0A4D9DKA1_9SAUR</name>
<keyword evidence="7 9" id="KW-1015">Disulfide bond</keyword>
<feature type="domain" description="SRCR" evidence="13">
    <location>
        <begin position="191"/>
        <end position="286"/>
    </location>
</feature>
<dbReference type="SMART" id="SM00202">
    <property type="entry name" value="SR"/>
    <property type="match status" value="3"/>
</dbReference>
<dbReference type="SUPFAM" id="SSF56487">
    <property type="entry name" value="SRCR-like"/>
    <property type="match status" value="4"/>
</dbReference>
<dbReference type="OrthoDB" id="536948at2759"/>
<feature type="disulfide bond" evidence="9">
    <location>
        <begin position="255"/>
        <end position="265"/>
    </location>
</feature>
<keyword evidence="8" id="KW-0325">Glycoprotein</keyword>
<feature type="domain" description="SRCR" evidence="13">
    <location>
        <begin position="698"/>
        <end position="785"/>
    </location>
</feature>
<dbReference type="PANTHER" id="PTHR47309:SF1">
    <property type="entry name" value="T-CELL SURFACE GLYCOPROTEIN CD5"/>
    <property type="match status" value="1"/>
</dbReference>
<feature type="signal peptide" evidence="12">
    <location>
        <begin position="1"/>
        <end position="21"/>
    </location>
</feature>
<evidence type="ECO:0000256" key="6">
    <source>
        <dbReference type="ARBA" id="ARBA00023136"/>
    </source>
</evidence>
<keyword evidence="2 11" id="KW-0812">Transmembrane</keyword>
<sequence>MDVLWVSLVALFLMAPRQVQANTTSPAVPWNITHGGHGNTSAEPGLSGEGSIRLVNGSSRCSGAVEVHHHGRWMPVCQEMWDKEASHVVCRQLHCGEAKETAAEPTPSPVCPPRSTPTKEATLSSQNLCPSLHIHCVGLESTWKQCNVSELCCSKKQVSVTCTGSHSVRLVGGGSCCEGRVEVEADEHQKWRLSGGKDVCAGRVEVYYRGVWNTVCDGAWYKEEMGVLCRWLGCSPSGRKLSFNYTQEGRMNYQCSGTEPSLSWCQWHYNNFNLCHQSQAAGVICNGSLGLLNTSAVPPTEMMNPDTGRSTAEPPCWEAKALSNWTLLLLCVILGLLLLVTVLAFTAALLRMRRKHAHTVASSSLATPVLVNHSAQGPETPAGGANDYRKAPPKAEAAPLAVPAPGSEDSDSDYEHYDFSSKPPVALSTFYNSLRHRAADETLPASGFPPAPGQEVLNEGQEPWGQPEQRPYKGSRASWGANACSLSPELTDSDGVEEGETKPDGSPAASIHLLGLGGDVGEVLEIDSEQKLMGTMELYCQGNGADLRNCHLEKSNCTRVLTVVCKEPEKTTTAPPPPTTPEPTGPPRLQLVDGRFHCSGIVELYMGGHLGTVQSSPENEIKKLARWVCPKVGCGDALDQKEWPFFMKNESQHLPVHWEMVASCRSDSIPDCFKRTRNSQDKTPASVICSGFQPRIMQRLGDSQSPCEGVMEVFHKGKWEVLCDSSPWRKSRGQQVCQELQCGNLSSSVQVQDAKTWGVSCSKQHLQQCPTFQRATCSETRVTCQNFKPRSAGVGAGTIVSILLALILLGVLIVICGPPAYKKLQKKCT</sequence>
<feature type="domain" description="SRCR" evidence="13">
    <location>
        <begin position="589"/>
        <end position="690"/>
    </location>
</feature>
<dbReference type="InterPro" id="IPR003566">
    <property type="entry name" value="Tcell_CD5"/>
</dbReference>
<evidence type="ECO:0000256" key="12">
    <source>
        <dbReference type="SAM" id="SignalP"/>
    </source>
</evidence>
<evidence type="ECO:0000256" key="7">
    <source>
        <dbReference type="ARBA" id="ARBA00023157"/>
    </source>
</evidence>
<keyword evidence="5 11" id="KW-1133">Transmembrane helix</keyword>
<feature type="chain" id="PRO_5020023744" evidence="12">
    <location>
        <begin position="22"/>
        <end position="829"/>
    </location>
</feature>
<keyword evidence="4" id="KW-0677">Repeat</keyword>
<dbReference type="FunFam" id="3.10.250.10:FF:000016">
    <property type="entry name" value="Scavenger receptor cysteine-rich protein type 12"/>
    <property type="match status" value="1"/>
</dbReference>
<dbReference type="GO" id="GO:0005886">
    <property type="term" value="C:plasma membrane"/>
    <property type="evidence" value="ECO:0007669"/>
    <property type="project" value="TreeGrafter"/>
</dbReference>
<evidence type="ECO:0000259" key="13">
    <source>
        <dbReference type="PROSITE" id="PS50287"/>
    </source>
</evidence>
<evidence type="ECO:0000256" key="4">
    <source>
        <dbReference type="ARBA" id="ARBA00022737"/>
    </source>
</evidence>
<feature type="region of interest" description="Disordered" evidence="10">
    <location>
        <begin position="568"/>
        <end position="588"/>
    </location>
</feature>
<dbReference type="STRING" id="55544.A0A4D9DKA1"/>
<feature type="domain" description="SRCR" evidence="13">
    <location>
        <begin position="52"/>
        <end position="163"/>
    </location>
</feature>
<feature type="transmembrane region" description="Helical" evidence="11">
    <location>
        <begin position="325"/>
        <end position="350"/>
    </location>
</feature>
<proteinExistence type="predicted"/>
<dbReference type="InterPro" id="IPR001190">
    <property type="entry name" value="SRCR"/>
</dbReference>
<organism evidence="14 15">
    <name type="scientific">Platysternon megacephalum</name>
    <name type="common">big-headed turtle</name>
    <dbReference type="NCBI Taxonomy" id="55544"/>
    <lineage>
        <taxon>Eukaryota</taxon>
        <taxon>Metazoa</taxon>
        <taxon>Chordata</taxon>
        <taxon>Craniata</taxon>
        <taxon>Vertebrata</taxon>
        <taxon>Euteleostomi</taxon>
        <taxon>Archelosauria</taxon>
        <taxon>Testudinata</taxon>
        <taxon>Testudines</taxon>
        <taxon>Cryptodira</taxon>
        <taxon>Durocryptodira</taxon>
        <taxon>Testudinoidea</taxon>
        <taxon>Platysternidae</taxon>
        <taxon>Platysternon</taxon>
    </lineage>
</organism>
<evidence type="ECO:0000256" key="5">
    <source>
        <dbReference type="ARBA" id="ARBA00022989"/>
    </source>
</evidence>
<feature type="disulfide bond" evidence="9">
    <location>
        <begin position="136"/>
        <end position="146"/>
    </location>
</feature>
<feature type="transmembrane region" description="Helical" evidence="11">
    <location>
        <begin position="794"/>
        <end position="815"/>
    </location>
</feature>
<reference evidence="14 15" key="1">
    <citation type="submission" date="2019-04" db="EMBL/GenBank/DDBJ databases">
        <title>Draft genome of the big-headed turtle Platysternon megacephalum.</title>
        <authorList>
            <person name="Gong S."/>
        </authorList>
    </citation>
    <scope>NUCLEOTIDE SEQUENCE [LARGE SCALE GENOMIC DNA]</scope>
    <source>
        <strain evidence="14">DO16091913</strain>
        <tissue evidence="14">Muscle</tissue>
    </source>
</reference>
<dbReference type="Pfam" id="PF00530">
    <property type="entry name" value="SRCR"/>
    <property type="match status" value="4"/>
</dbReference>
<evidence type="ECO:0000256" key="1">
    <source>
        <dbReference type="ARBA" id="ARBA00004167"/>
    </source>
</evidence>
<comment type="subcellular location">
    <subcellularLocation>
        <location evidence="1">Membrane</location>
        <topology evidence="1">Single-pass membrane protein</topology>
    </subcellularLocation>
</comment>
<feature type="compositionally biased region" description="Pro residues" evidence="10">
    <location>
        <begin position="574"/>
        <end position="586"/>
    </location>
</feature>
<gene>
    <name evidence="14" type="ORF">DR999_PMT21578</name>
</gene>
<reference evidence="14 15" key="2">
    <citation type="submission" date="2019-04" db="EMBL/GenBank/DDBJ databases">
        <title>The genome sequence of big-headed turtle.</title>
        <authorList>
            <person name="Gong S."/>
        </authorList>
    </citation>
    <scope>NUCLEOTIDE SEQUENCE [LARGE SCALE GENOMIC DNA]</scope>
    <source>
        <strain evidence="14">DO16091913</strain>
        <tissue evidence="14">Muscle</tissue>
    </source>
</reference>
<comment type="caution">
    <text evidence="14">The sequence shown here is derived from an EMBL/GenBank/DDBJ whole genome shotgun (WGS) entry which is preliminary data.</text>
</comment>
<evidence type="ECO:0000256" key="9">
    <source>
        <dbReference type="PROSITE-ProRule" id="PRU00196"/>
    </source>
</evidence>
<evidence type="ECO:0000256" key="2">
    <source>
        <dbReference type="ARBA" id="ARBA00022692"/>
    </source>
</evidence>
<feature type="compositionally biased region" description="Low complexity" evidence="10">
    <location>
        <begin position="394"/>
        <end position="407"/>
    </location>
</feature>
<keyword evidence="15" id="KW-1185">Reference proteome</keyword>
<dbReference type="PRINTS" id="PR01409">
    <property type="entry name" value="TCELLCD5"/>
</dbReference>
<dbReference type="FunFam" id="3.10.250.10:FF:000017">
    <property type="entry name" value="CD6 molecule"/>
    <property type="match status" value="1"/>
</dbReference>
<protein>
    <submittedName>
        <fullName evidence="14">T-cell differentiation antigen CD6</fullName>
    </submittedName>
</protein>
<feature type="region of interest" description="Disordered" evidence="10">
    <location>
        <begin position="373"/>
        <end position="418"/>
    </location>
</feature>
<dbReference type="PROSITE" id="PS50287">
    <property type="entry name" value="SRCR_2"/>
    <property type="match status" value="5"/>
</dbReference>
<comment type="caution">
    <text evidence="9">Lacks conserved residue(s) required for the propagation of feature annotation.</text>
</comment>
<accession>A0A4D9DKA1</accession>
<evidence type="ECO:0000313" key="15">
    <source>
        <dbReference type="Proteomes" id="UP000297703"/>
    </source>
</evidence>
<dbReference type="PANTHER" id="PTHR47309">
    <property type="entry name" value="T-CELL SURFACE GLYCOPROTEIN CD5"/>
    <property type="match status" value="1"/>
</dbReference>
<dbReference type="PRINTS" id="PR00258">
    <property type="entry name" value="SPERACTRCPTR"/>
</dbReference>
<evidence type="ECO:0000256" key="8">
    <source>
        <dbReference type="ARBA" id="ARBA00023180"/>
    </source>
</evidence>
<dbReference type="AlphaFoldDB" id="A0A4D9DKA1"/>
<evidence type="ECO:0000256" key="10">
    <source>
        <dbReference type="SAM" id="MobiDB-lite"/>
    </source>
</evidence>
<feature type="region of interest" description="Disordered" evidence="10">
    <location>
        <begin position="30"/>
        <end position="49"/>
    </location>
</feature>
<feature type="domain" description="SRCR" evidence="13">
    <location>
        <begin position="168"/>
        <end position="191"/>
    </location>
</feature>
<evidence type="ECO:0000313" key="14">
    <source>
        <dbReference type="EMBL" id="TFJ96617.1"/>
    </source>
</evidence>
<dbReference type="Proteomes" id="UP000297703">
    <property type="component" value="Unassembled WGS sequence"/>
</dbReference>
<feature type="region of interest" description="Disordered" evidence="10">
    <location>
        <begin position="442"/>
        <end position="507"/>
    </location>
</feature>
<dbReference type="InterPro" id="IPR036772">
    <property type="entry name" value="SRCR-like_dom_sf"/>
</dbReference>
<evidence type="ECO:0000256" key="11">
    <source>
        <dbReference type="SAM" id="Phobius"/>
    </source>
</evidence>